<proteinExistence type="predicted"/>
<evidence type="ECO:0000259" key="2">
    <source>
        <dbReference type="Pfam" id="PF13490"/>
    </source>
</evidence>
<dbReference type="RefSeq" id="WP_137434381.1">
    <property type="nucleotide sequence ID" value="NZ_JANRHC010000004.1"/>
</dbReference>
<dbReference type="InterPro" id="IPR041916">
    <property type="entry name" value="Anti_sigma_zinc_sf"/>
</dbReference>
<dbReference type="EMBL" id="SZYH01000001">
    <property type="protein sequence ID" value="TKV66959.1"/>
    <property type="molecule type" value="Genomic_DNA"/>
</dbReference>
<evidence type="ECO:0000256" key="1">
    <source>
        <dbReference type="SAM" id="Phobius"/>
    </source>
</evidence>
<keyword evidence="1" id="KW-1133">Transmembrane helix</keyword>
<sequence>MNDVEKSEAGRFSQLHLELQDWLAGYVDGELDDHHTALVEAHLAGCEACRGDVARQQIMSRRCQEVPTTRMPFELHKRLDNALADAPDYSAPAPRTTTRFNLRQWLTGLYRPAVVGAGGWVVALVLAGVLLLPDVGLRSHDHIRMVSDALADYQKVALTDLPALANTADISAPAKLAGGRLLATWHTTVGGEPAQAFAMRRGNSLVIQYRISEHVLFRNPDVRQAMATMGGYRTHENQLEVLAVPMKEAGLLIVGPANAMPATSDLEFESI</sequence>
<comment type="caution">
    <text evidence="3">The sequence shown here is derived from an EMBL/GenBank/DDBJ whole genome shotgun (WGS) entry which is preliminary data.</text>
</comment>
<gene>
    <name evidence="3" type="ORF">FDP08_02075</name>
</gene>
<evidence type="ECO:0000313" key="3">
    <source>
        <dbReference type="EMBL" id="TKV66959.1"/>
    </source>
</evidence>
<dbReference type="AlphaFoldDB" id="A0A4U6R0T1"/>
<organism evidence="3 4">
    <name type="scientific">Marinobacter panjinensis</name>
    <dbReference type="NCBI Taxonomy" id="2576384"/>
    <lineage>
        <taxon>Bacteria</taxon>
        <taxon>Pseudomonadati</taxon>
        <taxon>Pseudomonadota</taxon>
        <taxon>Gammaproteobacteria</taxon>
        <taxon>Pseudomonadales</taxon>
        <taxon>Marinobacteraceae</taxon>
        <taxon>Marinobacter</taxon>
    </lineage>
</organism>
<keyword evidence="4" id="KW-1185">Reference proteome</keyword>
<dbReference type="InterPro" id="IPR027383">
    <property type="entry name" value="Znf_put"/>
</dbReference>
<keyword evidence="1" id="KW-0472">Membrane</keyword>
<dbReference type="Pfam" id="PF13490">
    <property type="entry name" value="zf-HC2"/>
    <property type="match status" value="1"/>
</dbReference>
<name>A0A4U6R0T1_9GAMM</name>
<accession>A0A4U6R0T1</accession>
<dbReference type="Gene3D" id="1.10.10.1320">
    <property type="entry name" value="Anti-sigma factor, zinc-finger domain"/>
    <property type="match status" value="1"/>
</dbReference>
<feature type="domain" description="Putative zinc-finger" evidence="2">
    <location>
        <begin position="18"/>
        <end position="50"/>
    </location>
</feature>
<dbReference type="OrthoDB" id="6157964at2"/>
<evidence type="ECO:0000313" key="4">
    <source>
        <dbReference type="Proteomes" id="UP000308488"/>
    </source>
</evidence>
<feature type="transmembrane region" description="Helical" evidence="1">
    <location>
        <begin position="109"/>
        <end position="132"/>
    </location>
</feature>
<reference evidence="3 4" key="1">
    <citation type="submission" date="2019-05" db="EMBL/GenBank/DDBJ databases">
        <title>Marinobacter panjinensis sp. nov., a moderately halophilic bacterium isolated from sea tidal flat environment.</title>
        <authorList>
            <person name="Yang W."/>
            <person name="An M."/>
            <person name="He W."/>
            <person name="Luo X."/>
            <person name="Zhu L."/>
            <person name="Chen G."/>
            <person name="Zhang Y."/>
            <person name="Wang Y."/>
        </authorList>
    </citation>
    <scope>NUCLEOTIDE SEQUENCE [LARGE SCALE GENOMIC DNA]</scope>
    <source>
        <strain evidence="3 4">PJ-16</strain>
    </source>
</reference>
<dbReference type="Proteomes" id="UP000308488">
    <property type="component" value="Unassembled WGS sequence"/>
</dbReference>
<protein>
    <recommendedName>
        <fullName evidence="2">Putative zinc-finger domain-containing protein</fullName>
    </recommendedName>
</protein>
<keyword evidence="1" id="KW-0812">Transmembrane</keyword>